<gene>
    <name evidence="2" type="ORF">JOB18_000423</name>
</gene>
<proteinExistence type="predicted"/>
<organism evidence="2 3">
    <name type="scientific">Solea senegalensis</name>
    <name type="common">Senegalese sole</name>
    <dbReference type="NCBI Taxonomy" id="28829"/>
    <lineage>
        <taxon>Eukaryota</taxon>
        <taxon>Metazoa</taxon>
        <taxon>Chordata</taxon>
        <taxon>Craniata</taxon>
        <taxon>Vertebrata</taxon>
        <taxon>Euteleostomi</taxon>
        <taxon>Actinopterygii</taxon>
        <taxon>Neopterygii</taxon>
        <taxon>Teleostei</taxon>
        <taxon>Neoteleostei</taxon>
        <taxon>Acanthomorphata</taxon>
        <taxon>Carangaria</taxon>
        <taxon>Pleuronectiformes</taxon>
        <taxon>Pleuronectoidei</taxon>
        <taxon>Soleidae</taxon>
        <taxon>Solea</taxon>
    </lineage>
</organism>
<accession>A0AAV6RL85</accession>
<keyword evidence="3" id="KW-1185">Reference proteome</keyword>
<evidence type="ECO:0000256" key="1">
    <source>
        <dbReference type="SAM" id="Coils"/>
    </source>
</evidence>
<evidence type="ECO:0008006" key="4">
    <source>
        <dbReference type="Google" id="ProtNLM"/>
    </source>
</evidence>
<dbReference type="AlphaFoldDB" id="A0AAV6RL85"/>
<evidence type="ECO:0000313" key="3">
    <source>
        <dbReference type="Proteomes" id="UP000693946"/>
    </source>
</evidence>
<name>A0AAV6RL85_SOLSE</name>
<dbReference type="PANTHER" id="PTHR11505">
    <property type="entry name" value="L1 TRANSPOSABLE ELEMENT-RELATED"/>
    <property type="match status" value="1"/>
</dbReference>
<sequence length="262" mass="29872">MAAEEQREVEGSHAILQEIKRGNEALSQKLDAKTAEINHSISGLKTVVDGMCSRITEAEERISTAEDKLTELDSHVLRLMKEKDFLVDKVDQLENQSRRNIVRIVNLQEGGEGNDPVRFFTDWIPSVLGRQHFPEPLIIERAHRSPTFRTPGDKRPRPILICLLKYQDRDKILRMAAKTSREKGGPITFKGEAVMFFPDLSANLVKRRKEYNYVKKELHAKKLQFSLLHPATLRVILPNGEKKFFKSPEAAASFLRDFPGGD</sequence>
<keyword evidence="1" id="KW-0175">Coiled coil</keyword>
<dbReference type="InterPro" id="IPR004244">
    <property type="entry name" value="Transposase_22"/>
</dbReference>
<dbReference type="Proteomes" id="UP000693946">
    <property type="component" value="Linkage Group LG18"/>
</dbReference>
<feature type="coiled-coil region" evidence="1">
    <location>
        <begin position="16"/>
        <end position="96"/>
    </location>
</feature>
<reference evidence="2 3" key="1">
    <citation type="journal article" date="2021" name="Sci. Rep.">
        <title>Chromosome anchoring in Senegalese sole (Solea senegalensis) reveals sex-associated markers and genome rearrangements in flatfish.</title>
        <authorList>
            <person name="Guerrero-Cozar I."/>
            <person name="Gomez-Garrido J."/>
            <person name="Berbel C."/>
            <person name="Martinez-Blanch J.F."/>
            <person name="Alioto T."/>
            <person name="Claros M.G."/>
            <person name="Gagnaire P.A."/>
            <person name="Manchado M."/>
        </authorList>
    </citation>
    <scope>NUCLEOTIDE SEQUENCE [LARGE SCALE GENOMIC DNA]</scope>
    <source>
        <strain evidence="2">Sse05_10M</strain>
    </source>
</reference>
<comment type="caution">
    <text evidence="2">The sequence shown here is derived from an EMBL/GenBank/DDBJ whole genome shotgun (WGS) entry which is preliminary data.</text>
</comment>
<evidence type="ECO:0000313" key="2">
    <source>
        <dbReference type="EMBL" id="KAG7506256.1"/>
    </source>
</evidence>
<dbReference type="EMBL" id="JAGKHQ010000010">
    <property type="protein sequence ID" value="KAG7506256.1"/>
    <property type="molecule type" value="Genomic_DNA"/>
</dbReference>
<protein>
    <recommendedName>
        <fullName evidence="4">L1 transposable element RRM domain-containing protein</fullName>
    </recommendedName>
</protein>